<dbReference type="Proteomes" id="UP000646911">
    <property type="component" value="Unassembled WGS sequence"/>
</dbReference>
<dbReference type="SUPFAM" id="SSF102588">
    <property type="entry name" value="LmbE-like"/>
    <property type="match status" value="1"/>
</dbReference>
<protein>
    <submittedName>
        <fullName evidence="1">PIG-L family deacetylase</fullName>
    </submittedName>
</protein>
<gene>
    <name evidence="1" type="ORF">H8L47_25545</name>
</gene>
<dbReference type="RefSeq" id="WP_186956541.1">
    <property type="nucleotide sequence ID" value="NZ_JACOFX010000021.1"/>
</dbReference>
<evidence type="ECO:0000313" key="1">
    <source>
        <dbReference type="EMBL" id="MBC3910941.1"/>
    </source>
</evidence>
<dbReference type="InterPro" id="IPR024078">
    <property type="entry name" value="LmbE-like_dom_sf"/>
</dbReference>
<comment type="caution">
    <text evidence="1">The sequence shown here is derived from an EMBL/GenBank/DDBJ whole genome shotgun (WGS) entry which is preliminary data.</text>
</comment>
<evidence type="ECO:0000313" key="2">
    <source>
        <dbReference type="Proteomes" id="UP000646911"/>
    </source>
</evidence>
<dbReference type="Gene3D" id="3.40.50.10320">
    <property type="entry name" value="LmbE-like"/>
    <property type="match status" value="1"/>
</dbReference>
<dbReference type="EMBL" id="JACOFX010000021">
    <property type="protein sequence ID" value="MBC3910941.1"/>
    <property type="molecule type" value="Genomic_DNA"/>
</dbReference>
<name>A0ABR6ZGS8_9BURK</name>
<organism evidence="1 2">
    <name type="scientific">Undibacterium umbellatum</name>
    <dbReference type="NCBI Taxonomy" id="2762300"/>
    <lineage>
        <taxon>Bacteria</taxon>
        <taxon>Pseudomonadati</taxon>
        <taxon>Pseudomonadota</taxon>
        <taxon>Betaproteobacteria</taxon>
        <taxon>Burkholderiales</taxon>
        <taxon>Oxalobacteraceae</taxon>
        <taxon>Undibacterium</taxon>
    </lineage>
</organism>
<sequence>MNTVAQQKRAVFVVAHPDDFQLFMNPVAAAAILSGDYSVAIIVTTAGDGGQGPAYWAAREWGTIASVRWLLDCTPNAPFDETPSPAAGAPLWNFVSFNEHNITTWTANIAQTPCACYFMRLPDGNMCGEGFGVTGDVSLPQLSNSAITPQPFPSLATITTIGTVDGSTTYTSWNDFTTTLEAIITDNGNYAISDCWVNYQQTDQTTNPCDHYDHYATGLASNAAIGQSTPLAVSEYLDYAMTQPPNGKTQLQGSAALWKIGMMAAYDKQVYDCARGQQNGGGKICCTIGGDNLGVYAGWMMAAPVFTTSTPGNFSPPSLAPLWPPTPFYSGCSGCQCSSSDSTSDH</sequence>
<reference evidence="1 2" key="1">
    <citation type="submission" date="2020-08" db="EMBL/GenBank/DDBJ databases">
        <title>Novel species isolated from subtropical streams in China.</title>
        <authorList>
            <person name="Lu H."/>
        </authorList>
    </citation>
    <scope>NUCLEOTIDE SEQUENCE [LARGE SCALE GENOMIC DNA]</scope>
    <source>
        <strain evidence="1 2">NL8W</strain>
    </source>
</reference>
<accession>A0ABR6ZGS8</accession>
<proteinExistence type="predicted"/>
<keyword evidence="2" id="KW-1185">Reference proteome</keyword>